<dbReference type="SUPFAM" id="SSF50129">
    <property type="entry name" value="GroES-like"/>
    <property type="match status" value="1"/>
</dbReference>
<dbReference type="InterPro" id="IPR013149">
    <property type="entry name" value="ADH-like_C"/>
</dbReference>
<dbReference type="AlphaFoldDB" id="A0A127Q262"/>
<dbReference type="Proteomes" id="UP000074561">
    <property type="component" value="Chromosome"/>
</dbReference>
<accession>A0A127Q262</accession>
<dbReference type="STRING" id="279113.CPter91_1795"/>
<dbReference type="Pfam" id="PF08240">
    <property type="entry name" value="ADH_N"/>
    <property type="match status" value="1"/>
</dbReference>
<dbReference type="Pfam" id="PF00107">
    <property type="entry name" value="ADH_zinc_N"/>
    <property type="match status" value="1"/>
</dbReference>
<dbReference type="Gene3D" id="3.40.50.720">
    <property type="entry name" value="NAD(P)-binding Rossmann-like Domain"/>
    <property type="match status" value="1"/>
</dbReference>
<organism evidence="4 5">
    <name type="scientific">Collimonas pratensis</name>
    <dbReference type="NCBI Taxonomy" id="279113"/>
    <lineage>
        <taxon>Bacteria</taxon>
        <taxon>Pseudomonadati</taxon>
        <taxon>Pseudomonadota</taxon>
        <taxon>Betaproteobacteria</taxon>
        <taxon>Burkholderiales</taxon>
        <taxon>Oxalobacteraceae</taxon>
        <taxon>Collimonas</taxon>
    </lineage>
</organism>
<dbReference type="OrthoDB" id="9805883at2"/>
<keyword evidence="1" id="KW-0521">NADP</keyword>
<dbReference type="PANTHER" id="PTHR48106">
    <property type="entry name" value="QUINONE OXIDOREDUCTASE PIG3-RELATED"/>
    <property type="match status" value="1"/>
</dbReference>
<dbReference type="InterPro" id="IPR036291">
    <property type="entry name" value="NAD(P)-bd_dom_sf"/>
</dbReference>
<sequence length="336" mass="34745">MSKELVIRMSRPGAAAVLQAASVDLAPPGAGEVRVRHTAIGVNFADIYHRIGLYRLPQLPAVLGVEAAGVVEAFGGETAGDGDGGLEIGDRVVYAGLPAGAYATARNVAANRLLKIPAGVSDIQAAATLLRGITAHMLFQYVGRVRAGDTVLVQAAAGGLGQVLGQWGAALGVRMIGTVGSTAKREMASSKGYQEAILYRQIDFVAEVLRLTAGRGVDFAVDGVGGETLEKTLQTVRPFGMAVSVGQAASSQTEDNAVLPLSELGPFRSIALARPSVFRFMSDLSRYREGAAETLARLAAGLAVDVSLTLPLSEAAEAQRRLENGQTAGGVILLPA</sequence>
<dbReference type="InterPro" id="IPR011032">
    <property type="entry name" value="GroES-like_sf"/>
</dbReference>
<dbReference type="InterPro" id="IPR020843">
    <property type="entry name" value="ER"/>
</dbReference>
<dbReference type="SUPFAM" id="SSF51735">
    <property type="entry name" value="NAD(P)-binding Rossmann-fold domains"/>
    <property type="match status" value="1"/>
</dbReference>
<dbReference type="RefSeq" id="WP_061939255.1">
    <property type="nucleotide sequence ID" value="NZ_CP013234.1"/>
</dbReference>
<evidence type="ECO:0000313" key="4">
    <source>
        <dbReference type="EMBL" id="AMP04168.1"/>
    </source>
</evidence>
<dbReference type="GO" id="GO:0070402">
    <property type="term" value="F:NADPH binding"/>
    <property type="evidence" value="ECO:0007669"/>
    <property type="project" value="TreeGrafter"/>
</dbReference>
<feature type="domain" description="Enoyl reductase (ER)" evidence="3">
    <location>
        <begin position="13"/>
        <end position="333"/>
    </location>
</feature>
<evidence type="ECO:0000313" key="5">
    <source>
        <dbReference type="Proteomes" id="UP000074561"/>
    </source>
</evidence>
<evidence type="ECO:0000259" key="3">
    <source>
        <dbReference type="SMART" id="SM00829"/>
    </source>
</evidence>
<dbReference type="SMART" id="SM00829">
    <property type="entry name" value="PKS_ER"/>
    <property type="match status" value="1"/>
</dbReference>
<dbReference type="InterPro" id="IPR013154">
    <property type="entry name" value="ADH-like_N"/>
</dbReference>
<dbReference type="PATRIC" id="fig|279113.9.peg.1779"/>
<reference evidence="4 5" key="1">
    <citation type="submission" date="2015-11" db="EMBL/GenBank/DDBJ databases">
        <title>Exploring the genomic traits of fungus-feeding bacterial genus Collimonas.</title>
        <authorList>
            <person name="Song C."/>
            <person name="Schmidt R."/>
            <person name="de Jager V."/>
            <person name="Krzyzanowska D."/>
            <person name="Jongedijk E."/>
            <person name="Cankar K."/>
            <person name="Beekwilder J."/>
            <person name="van Veen A."/>
            <person name="de Boer W."/>
            <person name="van Veen J.A."/>
            <person name="Garbeva P."/>
        </authorList>
    </citation>
    <scope>NUCLEOTIDE SEQUENCE [LARGE SCALE GENOMIC DNA]</scope>
    <source>
        <strain evidence="4 5">Ter91</strain>
    </source>
</reference>
<dbReference type="GO" id="GO:0035925">
    <property type="term" value="F:mRNA 3'-UTR AU-rich region binding"/>
    <property type="evidence" value="ECO:0007669"/>
    <property type="project" value="TreeGrafter"/>
</dbReference>
<dbReference type="EMBL" id="CP013234">
    <property type="protein sequence ID" value="AMP04168.1"/>
    <property type="molecule type" value="Genomic_DNA"/>
</dbReference>
<dbReference type="InterPro" id="IPR047618">
    <property type="entry name" value="QOR-like"/>
</dbReference>
<name>A0A127Q262_9BURK</name>
<dbReference type="KEGG" id="cpra:CPter91_1795"/>
<evidence type="ECO:0000256" key="1">
    <source>
        <dbReference type="ARBA" id="ARBA00022857"/>
    </source>
</evidence>
<protein>
    <submittedName>
        <fullName evidence="4">Zinc-binding dehydrogenase family protein</fullName>
    </submittedName>
</protein>
<dbReference type="GO" id="GO:0005829">
    <property type="term" value="C:cytosol"/>
    <property type="evidence" value="ECO:0007669"/>
    <property type="project" value="TreeGrafter"/>
</dbReference>
<dbReference type="CDD" id="cd05286">
    <property type="entry name" value="QOR2"/>
    <property type="match status" value="1"/>
</dbReference>
<dbReference type="Gene3D" id="3.90.180.10">
    <property type="entry name" value="Medium-chain alcohol dehydrogenases, catalytic domain"/>
    <property type="match status" value="1"/>
</dbReference>
<gene>
    <name evidence="4" type="ORF">CPter91_1795</name>
</gene>
<keyword evidence="2" id="KW-0560">Oxidoreductase</keyword>
<proteinExistence type="predicted"/>
<dbReference type="PANTHER" id="PTHR48106:SF13">
    <property type="entry name" value="QUINONE OXIDOREDUCTASE-RELATED"/>
    <property type="match status" value="1"/>
</dbReference>
<dbReference type="GO" id="GO:0003960">
    <property type="term" value="F:quinone reductase (NADPH) activity"/>
    <property type="evidence" value="ECO:0007669"/>
    <property type="project" value="InterPro"/>
</dbReference>
<evidence type="ECO:0000256" key="2">
    <source>
        <dbReference type="ARBA" id="ARBA00023002"/>
    </source>
</evidence>